<evidence type="ECO:0000313" key="1">
    <source>
        <dbReference type="EMBL" id="KAG9217869.1"/>
    </source>
</evidence>
<keyword evidence="2" id="KW-1185">Reference proteome</keyword>
<comment type="caution">
    <text evidence="1">The sequence shown here is derived from an EMBL/GenBank/DDBJ whole genome shotgun (WGS) entry which is preliminary data.</text>
</comment>
<proteinExistence type="predicted"/>
<name>A0ACB7IJI0_PLECO</name>
<accession>A0ACB7IJI0</accession>
<protein>
    <submittedName>
        <fullName evidence="1">Uncharacterized protein</fullName>
    </submittedName>
</protein>
<dbReference type="Proteomes" id="UP000824881">
    <property type="component" value="Unassembled WGS sequence"/>
</dbReference>
<evidence type="ECO:0000313" key="2">
    <source>
        <dbReference type="Proteomes" id="UP000824881"/>
    </source>
</evidence>
<gene>
    <name evidence="1" type="ORF">CCMSSC00406_0005239</name>
</gene>
<organism evidence="1 2">
    <name type="scientific">Pleurotus cornucopiae</name>
    <name type="common">Cornucopia mushroom</name>
    <dbReference type="NCBI Taxonomy" id="5321"/>
    <lineage>
        <taxon>Eukaryota</taxon>
        <taxon>Fungi</taxon>
        <taxon>Dikarya</taxon>
        <taxon>Basidiomycota</taxon>
        <taxon>Agaricomycotina</taxon>
        <taxon>Agaricomycetes</taxon>
        <taxon>Agaricomycetidae</taxon>
        <taxon>Agaricales</taxon>
        <taxon>Pleurotineae</taxon>
        <taxon>Pleurotaceae</taxon>
        <taxon>Pleurotus</taxon>
    </lineage>
</organism>
<sequence>MTSFDYVVVGGGLAGLVVAARLAEDASKTVAVIEAGGHVSDQAGVQIPGLCQQNLTKPDLDWGFLSTPQGGVGDRPIYLPRGKGVGGSSILNFMSSGRASSTEYDAIESLGAKGWNWKELQKYFVKSESFSPSKQDLDKYSVRPDAEYHGTEGPIKRIYPPWDGGNMYGKYYSALHSLGVPSNPDNCNGNTVGTCVVTNTIDPKTLTRSSSATAYYEPNKDKANLTVITDAIASRVLFGDSPSGKDVRAEGVEYIKDKITHKVTATREVILAAGSFQTPQLLELSGIGDEAILKRHGIPVTVNLPGVGANLLIGSSADRSFQDHISTMYTAEMDQQYESMDRLGDPAEAGKEMELYQTKKEGIFASTPSIAYAFLPLRYFSDVDIISRKASAQIQANEGALPGTTKILQKQQEWLSSDKVPQLEIVQVSAFFPAKGAVPQPGKKYFSIFLGLLHPLSIGSVHISSTDPLAPPAIDLNVLSKDVDLDIMVDAVKYARKVVSTDALKDVVRAEVSPGAAVKTDEEIKAFIRDNLSTVFHPVGTAAMLSRADGGVVDETLKVYGTQNLRVVDASVIPIQLAAHTQATVYAVAEKAADIIKSGA</sequence>
<dbReference type="EMBL" id="WQMT02000011">
    <property type="protein sequence ID" value="KAG9217869.1"/>
    <property type="molecule type" value="Genomic_DNA"/>
</dbReference>
<reference evidence="1 2" key="1">
    <citation type="journal article" date="2021" name="Appl. Environ. Microbiol.">
        <title>Genetic linkage and physical mapping for an oyster mushroom Pleurotus cornucopiae and QTL analysis for the trait cap color.</title>
        <authorList>
            <person name="Zhang Y."/>
            <person name="Gao W."/>
            <person name="Sonnenberg A."/>
            <person name="Chen Q."/>
            <person name="Zhang J."/>
            <person name="Huang C."/>
        </authorList>
    </citation>
    <scope>NUCLEOTIDE SEQUENCE [LARGE SCALE GENOMIC DNA]</scope>
    <source>
        <strain evidence="1">CCMSSC00406</strain>
    </source>
</reference>